<feature type="domain" description="Solute-binding protein family 3/N-terminal" evidence="5">
    <location>
        <begin position="33"/>
        <end position="257"/>
    </location>
</feature>
<protein>
    <submittedName>
        <fullName evidence="6">Amino acid ABC transporter substrate-binding protein</fullName>
    </submittedName>
</protein>
<dbReference type="CDD" id="cd13709">
    <property type="entry name" value="PBP2_YxeM"/>
    <property type="match status" value="1"/>
</dbReference>
<organism evidence="6 7">
    <name type="scientific">Clostridium fermenticellae</name>
    <dbReference type="NCBI Taxonomy" id="2068654"/>
    <lineage>
        <taxon>Bacteria</taxon>
        <taxon>Bacillati</taxon>
        <taxon>Bacillota</taxon>
        <taxon>Clostridia</taxon>
        <taxon>Eubacteriales</taxon>
        <taxon>Clostridiaceae</taxon>
        <taxon>Clostridium</taxon>
    </lineage>
</organism>
<dbReference type="PROSITE" id="PS51257">
    <property type="entry name" value="PROKAR_LIPOPROTEIN"/>
    <property type="match status" value="1"/>
</dbReference>
<evidence type="ECO:0000256" key="1">
    <source>
        <dbReference type="ARBA" id="ARBA00004196"/>
    </source>
</evidence>
<dbReference type="InterPro" id="IPR001638">
    <property type="entry name" value="Solute-binding_3/MltF_N"/>
</dbReference>
<evidence type="ECO:0000259" key="5">
    <source>
        <dbReference type="SMART" id="SM00062"/>
    </source>
</evidence>
<keyword evidence="3" id="KW-0732">Signal</keyword>
<evidence type="ECO:0000256" key="4">
    <source>
        <dbReference type="RuleBase" id="RU003744"/>
    </source>
</evidence>
<dbReference type="KEGG" id="cfer:D4Z93_10540"/>
<dbReference type="PANTHER" id="PTHR35936">
    <property type="entry name" value="MEMBRANE-BOUND LYTIC MUREIN TRANSGLYCOSYLASE F"/>
    <property type="match status" value="1"/>
</dbReference>
<dbReference type="PROSITE" id="PS01039">
    <property type="entry name" value="SBP_BACTERIAL_3"/>
    <property type="match status" value="1"/>
</dbReference>
<dbReference type="Pfam" id="PF00497">
    <property type="entry name" value="SBP_bac_3"/>
    <property type="match status" value="1"/>
</dbReference>
<dbReference type="Proteomes" id="UP000266301">
    <property type="component" value="Chromosome"/>
</dbReference>
<evidence type="ECO:0000256" key="2">
    <source>
        <dbReference type="ARBA" id="ARBA00010333"/>
    </source>
</evidence>
<dbReference type="InterPro" id="IPR018313">
    <property type="entry name" value="SBP_3_CS"/>
</dbReference>
<proteinExistence type="inferred from homology"/>
<evidence type="ECO:0000313" key="7">
    <source>
        <dbReference type="Proteomes" id="UP000266301"/>
    </source>
</evidence>
<dbReference type="RefSeq" id="WP_119973366.1">
    <property type="nucleotide sequence ID" value="NZ_CP032416.1"/>
</dbReference>
<keyword evidence="7" id="KW-1185">Reference proteome</keyword>
<dbReference type="SUPFAM" id="SSF53850">
    <property type="entry name" value="Periplasmic binding protein-like II"/>
    <property type="match status" value="1"/>
</dbReference>
<dbReference type="Gene3D" id="3.40.190.10">
    <property type="entry name" value="Periplasmic binding protein-like II"/>
    <property type="match status" value="2"/>
</dbReference>
<accession>A0A386H5W0</accession>
<dbReference type="SMART" id="SM00062">
    <property type="entry name" value="PBPb"/>
    <property type="match status" value="1"/>
</dbReference>
<dbReference type="EMBL" id="CP032416">
    <property type="protein sequence ID" value="AYD40933.1"/>
    <property type="molecule type" value="Genomic_DNA"/>
</dbReference>
<dbReference type="AlphaFoldDB" id="A0A386H5W0"/>
<name>A0A386H5W0_9CLOT</name>
<evidence type="ECO:0000256" key="3">
    <source>
        <dbReference type="ARBA" id="ARBA00022729"/>
    </source>
</evidence>
<evidence type="ECO:0000313" key="6">
    <source>
        <dbReference type="EMBL" id="AYD40933.1"/>
    </source>
</evidence>
<comment type="similarity">
    <text evidence="2 4">Belongs to the bacterial solute-binding protein 3 family.</text>
</comment>
<gene>
    <name evidence="6" type="ORF">D4Z93_10540</name>
</gene>
<reference evidence="6 7" key="1">
    <citation type="journal article" date="2019" name="Int. J. Syst. Evol. Microbiol.">
        <title>Clostridium fermenticellae sp. nov., isolated from the mud in a fermentation cellar for the production of the Chinese liquor, baijiu.</title>
        <authorList>
            <person name="Xu P.X."/>
            <person name="Chai L.J."/>
            <person name="Qiu T."/>
            <person name="Zhang X.J."/>
            <person name="Lu Z.M."/>
            <person name="Xiao C."/>
            <person name="Wang S.T."/>
            <person name="Shen C.H."/>
            <person name="Shi J.S."/>
            <person name="Xu Z.H."/>
        </authorList>
    </citation>
    <scope>NUCLEOTIDE SEQUENCE [LARGE SCALE GENOMIC DNA]</scope>
    <source>
        <strain evidence="6 7">JN500901</strain>
    </source>
</reference>
<dbReference type="GO" id="GO:0030313">
    <property type="term" value="C:cell envelope"/>
    <property type="evidence" value="ECO:0007669"/>
    <property type="project" value="UniProtKB-SubCell"/>
</dbReference>
<dbReference type="OrthoDB" id="8613538at2"/>
<comment type="subcellular location">
    <subcellularLocation>
        <location evidence="1">Cell envelope</location>
    </subcellularLocation>
</comment>
<dbReference type="PANTHER" id="PTHR35936:SF19">
    <property type="entry name" value="AMINO-ACID-BINDING PROTEIN YXEM-RELATED"/>
    <property type="match status" value="1"/>
</dbReference>
<sequence>MKKLYLIIIGILLIGLVGCGSSTSSNNSSDSKIIKVGTTGQSFPNSYKDGDKLTGFDVEVTNEIAKRLGYKVEWSVSDFTGIMGQLEAGKIDTVANVVAVTDQRKQKYNFTDAYSYAGTQIVTNKNSGINSLEDLKGKTVGGVLGSNNIKSLEKYNSSKNAGIEIKTYEAREGVENDVAQNRISGYVNLKPSLLAAIKKKNLPLKFVGDPIYYDTIAYPFPKNDKGNEFVKKFNEEIKKMRADGTLKKISEKYFNEDISVEKK</sequence>